<accession>A0A8D5ANX8</accession>
<sequence length="82" mass="9217">MAFDLKSFDIKKFDYKKIKYEVNVGSRDQQIRYGAGCAALLISLFLGNVFLLVIGCGLVASAYVRWCPAYSALEQNTLDEKK</sequence>
<reference evidence="3" key="1">
    <citation type="submission" date="2019-06" db="EMBL/GenBank/DDBJ databases">
        <title>Complete genome sequence of Methylogaea oryzae strain JCM16910.</title>
        <authorList>
            <person name="Asakawa S."/>
        </authorList>
    </citation>
    <scope>NUCLEOTIDE SEQUENCE</scope>
    <source>
        <strain evidence="3">E10</strain>
    </source>
</reference>
<evidence type="ECO:0000259" key="2">
    <source>
        <dbReference type="Pfam" id="PF11127"/>
    </source>
</evidence>
<keyword evidence="1" id="KW-0472">Membrane</keyword>
<keyword evidence="4" id="KW-1185">Reference proteome</keyword>
<dbReference type="Pfam" id="PF11127">
    <property type="entry name" value="YgaP-like_TM"/>
    <property type="match status" value="1"/>
</dbReference>
<dbReference type="Proteomes" id="UP000824988">
    <property type="component" value="Chromosome"/>
</dbReference>
<proteinExistence type="predicted"/>
<evidence type="ECO:0000313" key="3">
    <source>
        <dbReference type="EMBL" id="BBL72540.1"/>
    </source>
</evidence>
<keyword evidence="1" id="KW-0812">Transmembrane</keyword>
<evidence type="ECO:0000256" key="1">
    <source>
        <dbReference type="SAM" id="Phobius"/>
    </source>
</evidence>
<dbReference type="InterPro" id="IPR021309">
    <property type="entry name" value="YgaP-like_TM"/>
</dbReference>
<dbReference type="RefSeq" id="WP_054773845.1">
    <property type="nucleotide sequence ID" value="NZ_AP019782.1"/>
</dbReference>
<dbReference type="KEGG" id="moz:MoryE10_31460"/>
<feature type="domain" description="Inner membrane protein YgaP-like transmembrane" evidence="2">
    <location>
        <begin position="21"/>
        <end position="79"/>
    </location>
</feature>
<name>A0A8D5ANX8_9GAMM</name>
<evidence type="ECO:0000313" key="4">
    <source>
        <dbReference type="Proteomes" id="UP000824988"/>
    </source>
</evidence>
<keyword evidence="1" id="KW-1133">Transmembrane helix</keyword>
<feature type="transmembrane region" description="Helical" evidence="1">
    <location>
        <begin position="37"/>
        <end position="64"/>
    </location>
</feature>
<dbReference type="AlphaFoldDB" id="A0A8D5ANX8"/>
<gene>
    <name evidence="3" type="ORF">MoryE10_31460</name>
</gene>
<protein>
    <recommendedName>
        <fullName evidence="2">Inner membrane protein YgaP-like transmembrane domain-containing protein</fullName>
    </recommendedName>
</protein>
<organism evidence="3 4">
    <name type="scientific">Methylogaea oryzae</name>
    <dbReference type="NCBI Taxonomy" id="1295382"/>
    <lineage>
        <taxon>Bacteria</taxon>
        <taxon>Pseudomonadati</taxon>
        <taxon>Pseudomonadota</taxon>
        <taxon>Gammaproteobacteria</taxon>
        <taxon>Methylococcales</taxon>
        <taxon>Methylococcaceae</taxon>
        <taxon>Methylogaea</taxon>
    </lineage>
</organism>
<dbReference type="EMBL" id="AP019782">
    <property type="protein sequence ID" value="BBL72540.1"/>
    <property type="molecule type" value="Genomic_DNA"/>
</dbReference>